<dbReference type="AlphaFoldDB" id="A0A0F9MZU0"/>
<evidence type="ECO:0000313" key="1">
    <source>
        <dbReference type="EMBL" id="KKN04977.1"/>
    </source>
</evidence>
<dbReference type="EMBL" id="LAZR01004859">
    <property type="protein sequence ID" value="KKN04977.1"/>
    <property type="molecule type" value="Genomic_DNA"/>
</dbReference>
<gene>
    <name evidence="1" type="ORF">LCGC14_1092110</name>
</gene>
<name>A0A0F9MZU0_9ZZZZ</name>
<proteinExistence type="predicted"/>
<accession>A0A0F9MZU0</accession>
<comment type="caution">
    <text evidence="1">The sequence shown here is derived from an EMBL/GenBank/DDBJ whole genome shotgun (WGS) entry which is preliminary data.</text>
</comment>
<organism evidence="1">
    <name type="scientific">marine sediment metagenome</name>
    <dbReference type="NCBI Taxonomy" id="412755"/>
    <lineage>
        <taxon>unclassified sequences</taxon>
        <taxon>metagenomes</taxon>
        <taxon>ecological metagenomes</taxon>
    </lineage>
</organism>
<protein>
    <submittedName>
        <fullName evidence="1">Uncharacterized protein</fullName>
    </submittedName>
</protein>
<reference evidence="1" key="1">
    <citation type="journal article" date="2015" name="Nature">
        <title>Complex archaea that bridge the gap between prokaryotes and eukaryotes.</title>
        <authorList>
            <person name="Spang A."/>
            <person name="Saw J.H."/>
            <person name="Jorgensen S.L."/>
            <person name="Zaremba-Niedzwiedzka K."/>
            <person name="Martijn J."/>
            <person name="Lind A.E."/>
            <person name="van Eijk R."/>
            <person name="Schleper C."/>
            <person name="Guy L."/>
            <person name="Ettema T.J."/>
        </authorList>
    </citation>
    <scope>NUCLEOTIDE SEQUENCE</scope>
</reference>
<sequence length="97" mass="10440">MTPEQLKVVLNGAVIYAQEAVNANDISATDYQVVLNCIEAVRVACEALPAILEALKVIVTLHHDEVCSIQMLGQPERCICHVAEAREAIAKAEGSIL</sequence>